<evidence type="ECO:0000256" key="1">
    <source>
        <dbReference type="SAM" id="MobiDB-lite"/>
    </source>
</evidence>
<proteinExistence type="predicted"/>
<gene>
    <name evidence="2" type="primary">Acey_s0019.g3928</name>
    <name evidence="2" type="ORF">Y032_0019g3928</name>
</gene>
<name>A0A016V2Z3_9BILA</name>
<accession>A0A016V2Z3</accession>
<evidence type="ECO:0000313" key="3">
    <source>
        <dbReference type="Proteomes" id="UP000024635"/>
    </source>
</evidence>
<protein>
    <submittedName>
        <fullName evidence="2">Uncharacterized protein</fullName>
    </submittedName>
</protein>
<reference evidence="3" key="1">
    <citation type="journal article" date="2015" name="Nat. Genet.">
        <title>The genome and transcriptome of the zoonotic hookworm Ancylostoma ceylanicum identify infection-specific gene families.</title>
        <authorList>
            <person name="Schwarz E.M."/>
            <person name="Hu Y."/>
            <person name="Antoshechkin I."/>
            <person name="Miller M.M."/>
            <person name="Sternberg P.W."/>
            <person name="Aroian R.V."/>
        </authorList>
    </citation>
    <scope>NUCLEOTIDE SEQUENCE</scope>
    <source>
        <strain evidence="3">HY135</strain>
    </source>
</reference>
<sequence length="72" mass="8298">MRPDSPGPSDERNCSSLLRRRRDEFAGNDDDMVTFQSEISMSVDTDESGQLLDYLIFFANPIYKHENLLRKG</sequence>
<feature type="region of interest" description="Disordered" evidence="1">
    <location>
        <begin position="1"/>
        <end position="21"/>
    </location>
</feature>
<dbReference type="AlphaFoldDB" id="A0A016V2Z3"/>
<feature type="compositionally biased region" description="Basic and acidic residues" evidence="1">
    <location>
        <begin position="1"/>
        <end position="13"/>
    </location>
</feature>
<comment type="caution">
    <text evidence="2">The sequence shown here is derived from an EMBL/GenBank/DDBJ whole genome shotgun (WGS) entry which is preliminary data.</text>
</comment>
<dbReference type="Proteomes" id="UP000024635">
    <property type="component" value="Unassembled WGS sequence"/>
</dbReference>
<organism evidence="2 3">
    <name type="scientific">Ancylostoma ceylanicum</name>
    <dbReference type="NCBI Taxonomy" id="53326"/>
    <lineage>
        <taxon>Eukaryota</taxon>
        <taxon>Metazoa</taxon>
        <taxon>Ecdysozoa</taxon>
        <taxon>Nematoda</taxon>
        <taxon>Chromadorea</taxon>
        <taxon>Rhabditida</taxon>
        <taxon>Rhabditina</taxon>
        <taxon>Rhabditomorpha</taxon>
        <taxon>Strongyloidea</taxon>
        <taxon>Ancylostomatidae</taxon>
        <taxon>Ancylostomatinae</taxon>
        <taxon>Ancylostoma</taxon>
    </lineage>
</organism>
<dbReference type="EMBL" id="JARK01001355">
    <property type="protein sequence ID" value="EYC21616.1"/>
    <property type="molecule type" value="Genomic_DNA"/>
</dbReference>
<keyword evidence="3" id="KW-1185">Reference proteome</keyword>
<evidence type="ECO:0000313" key="2">
    <source>
        <dbReference type="EMBL" id="EYC21616.1"/>
    </source>
</evidence>